<keyword evidence="5 7" id="KW-0838">Vasoactive</keyword>
<reference evidence="10" key="1">
    <citation type="submission" date="2025-08" db="UniProtKB">
        <authorList>
            <consortium name="Ensembl"/>
        </authorList>
    </citation>
    <scope>IDENTIFICATION</scope>
</reference>
<keyword evidence="3" id="KW-0964">Secreted</keyword>
<dbReference type="GO" id="GO:0005179">
    <property type="term" value="F:hormone activity"/>
    <property type="evidence" value="ECO:0007669"/>
    <property type="project" value="InterPro"/>
</dbReference>
<evidence type="ECO:0008006" key="12">
    <source>
        <dbReference type="Google" id="ProtNLM"/>
    </source>
</evidence>
<dbReference type="GO" id="GO:0019934">
    <property type="term" value="P:cGMP-mediated signaling"/>
    <property type="evidence" value="ECO:0007669"/>
    <property type="project" value="TreeGrafter"/>
</dbReference>
<proteinExistence type="inferred from homology"/>
<sequence length="170" mass="18813">RHQDSMKTVVVFTALALFWQHSLVTGHALGRPSLPSNLDQLKSLLERIEETLADGAQEESDYEEPTREAEPSRDGSPEQQNRPSEASQRNRLNDLLLSLRKRASSCFGARMDRIGNISGLGCNSGRGTTQGLRQGGPKSGPGAMRGPLMDFQWPPDFNSRIKQIWPESVV</sequence>
<evidence type="ECO:0000256" key="9">
    <source>
        <dbReference type="SAM" id="SignalP"/>
    </source>
</evidence>
<dbReference type="PROSITE" id="PS00263">
    <property type="entry name" value="NATRIURETIC_PEPTIDE"/>
    <property type="match status" value="1"/>
</dbReference>
<dbReference type="Proteomes" id="UP000261380">
    <property type="component" value="Unplaced"/>
</dbReference>
<evidence type="ECO:0000256" key="5">
    <source>
        <dbReference type="ARBA" id="ARBA00022858"/>
    </source>
</evidence>
<dbReference type="GO" id="GO:0051427">
    <property type="term" value="F:hormone receptor binding"/>
    <property type="evidence" value="ECO:0007669"/>
    <property type="project" value="TreeGrafter"/>
</dbReference>
<keyword evidence="4 9" id="KW-0732">Signal</keyword>
<evidence type="ECO:0000256" key="8">
    <source>
        <dbReference type="SAM" id="MobiDB-lite"/>
    </source>
</evidence>
<evidence type="ECO:0000313" key="10">
    <source>
        <dbReference type="Ensembl" id="ENSXCOP00000022442.1"/>
    </source>
</evidence>
<dbReference type="GO" id="GO:0007218">
    <property type="term" value="P:neuropeptide signaling pathway"/>
    <property type="evidence" value="ECO:0007669"/>
    <property type="project" value="TreeGrafter"/>
</dbReference>
<feature type="compositionally biased region" description="Polar residues" evidence="8">
    <location>
        <begin position="77"/>
        <end position="87"/>
    </location>
</feature>
<dbReference type="InterPro" id="IPR002408">
    <property type="entry name" value="Natriuretic_peptide_brain"/>
</dbReference>
<dbReference type="InterPro" id="IPR000663">
    <property type="entry name" value="Natr_peptide"/>
</dbReference>
<dbReference type="Ensembl" id="ENSXCOT00000022717.1">
    <property type="protein sequence ID" value="ENSXCOP00000022442.1"/>
    <property type="gene ID" value="ENSXCOG00000016768.1"/>
</dbReference>
<dbReference type="GO" id="GO:0005615">
    <property type="term" value="C:extracellular space"/>
    <property type="evidence" value="ECO:0007669"/>
    <property type="project" value="TreeGrafter"/>
</dbReference>
<dbReference type="GeneTree" id="ENSGT00940000169392"/>
<evidence type="ECO:0000256" key="2">
    <source>
        <dbReference type="ARBA" id="ARBA00009041"/>
    </source>
</evidence>
<feature type="compositionally biased region" description="Basic and acidic residues" evidence="8">
    <location>
        <begin position="64"/>
        <end position="76"/>
    </location>
</feature>
<comment type="subcellular location">
    <subcellularLocation>
        <location evidence="1 7">Secreted</location>
    </subcellularLocation>
</comment>
<dbReference type="AlphaFoldDB" id="A0A3B5MFF7"/>
<evidence type="ECO:0000313" key="11">
    <source>
        <dbReference type="Proteomes" id="UP000261380"/>
    </source>
</evidence>
<evidence type="ECO:0000256" key="6">
    <source>
        <dbReference type="ARBA" id="ARBA00023157"/>
    </source>
</evidence>
<dbReference type="PANTHER" id="PTHR14066:SF10">
    <property type="entry name" value="NATRIURETIC PEPTIDES B"/>
    <property type="match status" value="1"/>
</dbReference>
<dbReference type="STRING" id="32473.ENSXCOP00000022442"/>
<dbReference type="SMART" id="SM00183">
    <property type="entry name" value="NAT_PEP"/>
    <property type="match status" value="1"/>
</dbReference>
<evidence type="ECO:0000256" key="1">
    <source>
        <dbReference type="ARBA" id="ARBA00004613"/>
    </source>
</evidence>
<feature type="chain" id="PRO_5017295236" description="Natriuretic peptide A" evidence="9">
    <location>
        <begin position="27"/>
        <end position="170"/>
    </location>
</feature>
<keyword evidence="6" id="KW-1015">Disulfide bond</keyword>
<reference evidence="10" key="2">
    <citation type="submission" date="2025-09" db="UniProtKB">
        <authorList>
            <consortium name="Ensembl"/>
        </authorList>
    </citation>
    <scope>IDENTIFICATION</scope>
</reference>
<comment type="similarity">
    <text evidence="2 7">Belongs to the natriuretic peptide family.</text>
</comment>
<dbReference type="InterPro" id="IPR050787">
    <property type="entry name" value="Natriuretic_peptide"/>
</dbReference>
<organism evidence="10 11">
    <name type="scientific">Xiphophorus couchianus</name>
    <name type="common">Monterrey platyfish</name>
    <dbReference type="NCBI Taxonomy" id="32473"/>
    <lineage>
        <taxon>Eukaryota</taxon>
        <taxon>Metazoa</taxon>
        <taxon>Chordata</taxon>
        <taxon>Craniata</taxon>
        <taxon>Vertebrata</taxon>
        <taxon>Euteleostomi</taxon>
        <taxon>Actinopterygii</taxon>
        <taxon>Neopterygii</taxon>
        <taxon>Teleostei</taxon>
        <taxon>Neoteleostei</taxon>
        <taxon>Acanthomorphata</taxon>
        <taxon>Ovalentaria</taxon>
        <taxon>Atherinomorphae</taxon>
        <taxon>Cyprinodontiformes</taxon>
        <taxon>Poeciliidae</taxon>
        <taxon>Poeciliinae</taxon>
        <taxon>Xiphophorus</taxon>
    </lineage>
</organism>
<dbReference type="InterPro" id="IPR030480">
    <property type="entry name" value="Natr_peptide_CS"/>
</dbReference>
<dbReference type="PANTHER" id="PTHR14066">
    <property type="entry name" value="ATRIAL NATRIURETIC FACTOR PRECURSOR"/>
    <property type="match status" value="1"/>
</dbReference>
<dbReference type="GO" id="GO:0005737">
    <property type="term" value="C:cytoplasm"/>
    <property type="evidence" value="ECO:0007669"/>
    <property type="project" value="TreeGrafter"/>
</dbReference>
<protein>
    <recommendedName>
        <fullName evidence="12">Natriuretic peptide A</fullName>
    </recommendedName>
</protein>
<accession>A0A3B5MFF7</accession>
<dbReference type="GO" id="GO:0006182">
    <property type="term" value="P:cGMP biosynthetic process"/>
    <property type="evidence" value="ECO:0007669"/>
    <property type="project" value="TreeGrafter"/>
</dbReference>
<dbReference type="GO" id="GO:0097746">
    <property type="term" value="P:blood vessel diameter maintenance"/>
    <property type="evidence" value="ECO:0007669"/>
    <property type="project" value="UniProtKB-KW"/>
</dbReference>
<evidence type="ECO:0000256" key="3">
    <source>
        <dbReference type="ARBA" id="ARBA00022525"/>
    </source>
</evidence>
<evidence type="ECO:0000256" key="4">
    <source>
        <dbReference type="ARBA" id="ARBA00022729"/>
    </source>
</evidence>
<dbReference type="GO" id="GO:0003085">
    <property type="term" value="P:negative regulation of systemic arterial blood pressure"/>
    <property type="evidence" value="ECO:0007669"/>
    <property type="project" value="TreeGrafter"/>
</dbReference>
<feature type="region of interest" description="Disordered" evidence="8">
    <location>
        <begin position="53"/>
        <end position="90"/>
    </location>
</feature>
<evidence type="ECO:0000256" key="7">
    <source>
        <dbReference type="RuleBase" id="RU003686"/>
    </source>
</evidence>
<feature type="signal peptide" evidence="9">
    <location>
        <begin position="1"/>
        <end position="26"/>
    </location>
</feature>
<name>A0A3B5MFF7_9TELE</name>
<dbReference type="PRINTS" id="PR00712">
    <property type="entry name" value="BNATPEPTIDE"/>
</dbReference>
<dbReference type="Pfam" id="PF00212">
    <property type="entry name" value="ANP"/>
    <property type="match status" value="1"/>
</dbReference>
<keyword evidence="11" id="KW-1185">Reference proteome</keyword>
<dbReference type="GO" id="GO:0007168">
    <property type="term" value="P:receptor guanylyl cyclase signaling pathway"/>
    <property type="evidence" value="ECO:0007669"/>
    <property type="project" value="TreeGrafter"/>
</dbReference>